<dbReference type="EMBL" id="QPJD01000022">
    <property type="protein sequence ID" value="RCW41607.1"/>
    <property type="molecule type" value="Genomic_DNA"/>
</dbReference>
<protein>
    <submittedName>
        <fullName evidence="1">Uncharacterized protein</fullName>
    </submittedName>
</protein>
<dbReference type="AlphaFoldDB" id="A0A368VQP8"/>
<evidence type="ECO:0000313" key="2">
    <source>
        <dbReference type="Proteomes" id="UP000252415"/>
    </source>
</evidence>
<dbReference type="Proteomes" id="UP000252415">
    <property type="component" value="Unassembled WGS sequence"/>
</dbReference>
<accession>A0A368VQP8</accession>
<reference evidence="1 2" key="1">
    <citation type="submission" date="2018-07" db="EMBL/GenBank/DDBJ databases">
        <title>Genomic Encyclopedia of Type Strains, Phase III (KMG-III): the genomes of soil and plant-associated and newly described type strains.</title>
        <authorList>
            <person name="Whitman W."/>
        </authorList>
    </citation>
    <scope>NUCLEOTIDE SEQUENCE [LARGE SCALE GENOMIC DNA]</scope>
    <source>
        <strain evidence="1 2">CECT 7506</strain>
    </source>
</reference>
<keyword evidence="2" id="KW-1185">Reference proteome</keyword>
<gene>
    <name evidence="1" type="ORF">DFP97_12243</name>
</gene>
<comment type="caution">
    <text evidence="1">The sequence shown here is derived from an EMBL/GenBank/DDBJ whole genome shotgun (WGS) entry which is preliminary data.</text>
</comment>
<organism evidence="1 2">
    <name type="scientific">Paenibacillus prosopidis</name>
    <dbReference type="NCBI Taxonomy" id="630520"/>
    <lineage>
        <taxon>Bacteria</taxon>
        <taxon>Bacillati</taxon>
        <taxon>Bacillota</taxon>
        <taxon>Bacilli</taxon>
        <taxon>Bacillales</taxon>
        <taxon>Paenibacillaceae</taxon>
        <taxon>Paenibacillus</taxon>
    </lineage>
</organism>
<proteinExistence type="predicted"/>
<name>A0A368VQP8_9BACL</name>
<sequence>MKNNETYELPELTEEEVTQLDELTFTAGGSAWWL</sequence>
<evidence type="ECO:0000313" key="1">
    <source>
        <dbReference type="EMBL" id="RCW41607.1"/>
    </source>
</evidence>